<proteinExistence type="predicted"/>
<dbReference type="Proteomes" id="UP000193411">
    <property type="component" value="Unassembled WGS sequence"/>
</dbReference>
<name>A0A1Y2HFI6_9FUNG</name>
<accession>A0A1Y2HFI6</accession>
<evidence type="ECO:0000313" key="2">
    <source>
        <dbReference type="Proteomes" id="UP000193411"/>
    </source>
</evidence>
<comment type="caution">
    <text evidence="1">The sequence shown here is derived from an EMBL/GenBank/DDBJ whole genome shotgun (WGS) entry which is preliminary data.</text>
</comment>
<reference evidence="1 2" key="1">
    <citation type="submission" date="2016-07" db="EMBL/GenBank/DDBJ databases">
        <title>Pervasive Adenine N6-methylation of Active Genes in Fungi.</title>
        <authorList>
            <consortium name="DOE Joint Genome Institute"/>
            <person name="Mondo S.J."/>
            <person name="Dannebaum R.O."/>
            <person name="Kuo R.C."/>
            <person name="Labutti K."/>
            <person name="Haridas S."/>
            <person name="Kuo A."/>
            <person name="Salamov A."/>
            <person name="Ahrendt S.R."/>
            <person name="Lipzen A."/>
            <person name="Sullivan W."/>
            <person name="Andreopoulos W.B."/>
            <person name="Clum A."/>
            <person name="Lindquist E."/>
            <person name="Daum C."/>
            <person name="Ramamoorthy G.K."/>
            <person name="Gryganskyi A."/>
            <person name="Culley D."/>
            <person name="Magnuson J.K."/>
            <person name="James T.Y."/>
            <person name="O'Malley M.A."/>
            <person name="Stajich J.E."/>
            <person name="Spatafora J.W."/>
            <person name="Visel A."/>
            <person name="Grigoriev I.V."/>
        </authorList>
    </citation>
    <scope>NUCLEOTIDE SEQUENCE [LARGE SCALE GENOMIC DNA]</scope>
    <source>
        <strain evidence="1 2">PL171</strain>
    </source>
</reference>
<evidence type="ECO:0000313" key="1">
    <source>
        <dbReference type="EMBL" id="ORZ33360.1"/>
    </source>
</evidence>
<protein>
    <submittedName>
        <fullName evidence="1">Uncharacterized protein</fullName>
    </submittedName>
</protein>
<organism evidence="1 2">
    <name type="scientific">Catenaria anguillulae PL171</name>
    <dbReference type="NCBI Taxonomy" id="765915"/>
    <lineage>
        <taxon>Eukaryota</taxon>
        <taxon>Fungi</taxon>
        <taxon>Fungi incertae sedis</taxon>
        <taxon>Blastocladiomycota</taxon>
        <taxon>Blastocladiomycetes</taxon>
        <taxon>Blastocladiales</taxon>
        <taxon>Catenariaceae</taxon>
        <taxon>Catenaria</taxon>
    </lineage>
</organism>
<dbReference type="AlphaFoldDB" id="A0A1Y2HFI6"/>
<sequence>MQLLGQDLVIHDTVAYEFALRLDPMTLPTDINPDTLMHDLAMRLKKADPVRTLSQLDKVIRAIRTLRVRIADQCVNAPRKSLDPILVGSMLLLVVGLGSSVFAVWGNSHTNPANLNESRSRDDVVTTAIASATARGLAMSRTSLVSDIGSYWGLVPEVAARAAACKAASMTARTGVGNGDCNGSSDCDGSRRVDCLGCYPLGLGDWAHALQGGHKVS</sequence>
<keyword evidence="2" id="KW-1185">Reference proteome</keyword>
<dbReference type="EMBL" id="MCFL01000036">
    <property type="protein sequence ID" value="ORZ33360.1"/>
    <property type="molecule type" value="Genomic_DNA"/>
</dbReference>
<gene>
    <name evidence="1" type="ORF">BCR44DRAFT_41076</name>
</gene>